<name>A0A5S6PZN4_TRIMR</name>
<reference evidence="2" key="1">
    <citation type="submission" date="2019-12" db="UniProtKB">
        <authorList>
            <consortium name="WormBaseParasite"/>
        </authorList>
    </citation>
    <scope>IDENTIFICATION</scope>
</reference>
<proteinExistence type="predicted"/>
<dbReference type="Proteomes" id="UP000046395">
    <property type="component" value="Unassembled WGS sequence"/>
</dbReference>
<dbReference type="AlphaFoldDB" id="A0A5S6PZN4"/>
<evidence type="ECO:0000313" key="2">
    <source>
        <dbReference type="WBParaSite" id="TMUE_0000000349.1"/>
    </source>
</evidence>
<evidence type="ECO:0000313" key="1">
    <source>
        <dbReference type="Proteomes" id="UP000046395"/>
    </source>
</evidence>
<protein>
    <submittedName>
        <fullName evidence="2">Uncharacterized protein</fullName>
    </submittedName>
</protein>
<accession>A0A5S6PZN4</accession>
<organism evidence="1 2">
    <name type="scientific">Trichuris muris</name>
    <name type="common">Mouse whipworm</name>
    <dbReference type="NCBI Taxonomy" id="70415"/>
    <lineage>
        <taxon>Eukaryota</taxon>
        <taxon>Metazoa</taxon>
        <taxon>Ecdysozoa</taxon>
        <taxon>Nematoda</taxon>
        <taxon>Enoplea</taxon>
        <taxon>Dorylaimia</taxon>
        <taxon>Trichinellida</taxon>
        <taxon>Trichuridae</taxon>
        <taxon>Trichuris</taxon>
    </lineage>
</organism>
<keyword evidence="1" id="KW-1185">Reference proteome</keyword>
<sequence length="158" mass="17466">MVACQELQDDCDRNARQLVAHRLAASDFNSALNVVRVALSLQQDKHLHLTKDIFLELFGFKPEDHLTSEVNFPCLGLTVAQAAALNFYFEKRNGSLSQPLILHHGDVVFSEADGNIRVIRAVPYTVIGKSNLSSISMSSSSAQFELGVNVEIYRCCVV</sequence>
<dbReference type="WBParaSite" id="TMUE_0000000349.1">
    <property type="protein sequence ID" value="TMUE_0000000349.1"/>
    <property type="gene ID" value="WBGene00296289"/>
</dbReference>